<evidence type="ECO:0000313" key="1">
    <source>
        <dbReference type="EMBL" id="EDY16943.1"/>
    </source>
</evidence>
<dbReference type="InParanoid" id="B4D9I2"/>
<accession>B4D9I2</accession>
<dbReference type="AlphaFoldDB" id="B4D9I2"/>
<dbReference type="STRING" id="497964.CfE428DRAFT_5572"/>
<dbReference type="EMBL" id="ABVL01000026">
    <property type="protein sequence ID" value="EDY16943.1"/>
    <property type="molecule type" value="Genomic_DNA"/>
</dbReference>
<proteinExistence type="predicted"/>
<protein>
    <recommendedName>
        <fullName evidence="3">SMI1/KNR4 family protein</fullName>
    </recommendedName>
</protein>
<evidence type="ECO:0000313" key="2">
    <source>
        <dbReference type="Proteomes" id="UP000005824"/>
    </source>
</evidence>
<dbReference type="Proteomes" id="UP000005824">
    <property type="component" value="Unassembled WGS sequence"/>
</dbReference>
<gene>
    <name evidence="1" type="ORF">CfE428DRAFT_5572</name>
</gene>
<dbReference type="RefSeq" id="WP_006982893.1">
    <property type="nucleotide sequence ID" value="NZ_ABVL01000026.1"/>
</dbReference>
<comment type="caution">
    <text evidence="1">The sequence shown here is derived from an EMBL/GenBank/DDBJ whole genome shotgun (WGS) entry which is preliminary data.</text>
</comment>
<reference evidence="1 2" key="1">
    <citation type="journal article" date="2011" name="J. Bacteriol.">
        <title>Genome sequence of Chthoniobacter flavus Ellin428, an aerobic heterotrophic soil bacterium.</title>
        <authorList>
            <person name="Kant R."/>
            <person name="van Passel M.W."/>
            <person name="Palva A."/>
            <person name="Lucas S."/>
            <person name="Lapidus A."/>
            <person name="Glavina Del Rio T."/>
            <person name="Dalin E."/>
            <person name="Tice H."/>
            <person name="Bruce D."/>
            <person name="Goodwin L."/>
            <person name="Pitluck S."/>
            <person name="Larimer F.W."/>
            <person name="Land M.L."/>
            <person name="Hauser L."/>
            <person name="Sangwan P."/>
            <person name="de Vos W.M."/>
            <person name="Janssen P.H."/>
            <person name="Smidt H."/>
        </authorList>
    </citation>
    <scope>NUCLEOTIDE SEQUENCE [LARGE SCALE GENOMIC DNA]</scope>
    <source>
        <strain evidence="1 2">Ellin428</strain>
    </source>
</reference>
<organism evidence="1 2">
    <name type="scientific">Chthoniobacter flavus Ellin428</name>
    <dbReference type="NCBI Taxonomy" id="497964"/>
    <lineage>
        <taxon>Bacteria</taxon>
        <taxon>Pseudomonadati</taxon>
        <taxon>Verrucomicrobiota</taxon>
        <taxon>Spartobacteria</taxon>
        <taxon>Chthoniobacterales</taxon>
        <taxon>Chthoniobacteraceae</taxon>
        <taxon>Chthoniobacter</taxon>
    </lineage>
</organism>
<evidence type="ECO:0008006" key="3">
    <source>
        <dbReference type="Google" id="ProtNLM"/>
    </source>
</evidence>
<keyword evidence="2" id="KW-1185">Reference proteome</keyword>
<name>B4D9I2_9BACT</name>
<sequence>MKDILIQLGRRAGIGPVSFGAFDPTPLFAGASFEFAPCASEFFSTCIPSAKLDLDLYRIFSAADITSDNTDFIPSYFCAPHGFITISTDSSGDAFSVDITTGKVFYLSHEKYETDGIHPGWNAEATAFLPTLPVTRENIVNTSEGHWDSITDFLQEVLDYATESA</sequence>